<comment type="subcellular location">
    <subcellularLocation>
        <location evidence="1 7">Nucleus</location>
    </subcellularLocation>
</comment>
<keyword evidence="4 7" id="KW-0233">DNA recombination</keyword>
<evidence type="ECO:0000313" key="13">
    <source>
        <dbReference type="EMBL" id="TIC61395.1"/>
    </source>
</evidence>
<comment type="function">
    <text evidence="7">Component of the SMC5-SMC6 complex, that promotes sister chromatid alignment after DNA damage and facilitates double-stranded DNA breaks (DSBs) repair via homologous recombination between sister chromatids.</text>
</comment>
<dbReference type="GO" id="GO:0006310">
    <property type="term" value="P:DNA recombination"/>
    <property type="evidence" value="ECO:0007669"/>
    <property type="project" value="UniProtKB-UniRule"/>
</dbReference>
<dbReference type="Pfam" id="PF08743">
    <property type="entry name" value="Nse4_C"/>
    <property type="match status" value="1"/>
</dbReference>
<dbReference type="Proteomes" id="UP000310708">
    <property type="component" value="Unassembled WGS sequence"/>
</dbReference>
<evidence type="ECO:0000259" key="8">
    <source>
        <dbReference type="Pfam" id="PF08743"/>
    </source>
</evidence>
<dbReference type="Proteomes" id="UP000305647">
    <property type="component" value="Unassembled WGS sequence"/>
</dbReference>
<dbReference type="AlphaFoldDB" id="A0A4T0QI94"/>
<evidence type="ECO:0000259" key="9">
    <source>
        <dbReference type="Pfam" id="PF15412"/>
    </source>
</evidence>
<dbReference type="InterPro" id="IPR027786">
    <property type="entry name" value="Nse4/EID"/>
</dbReference>
<dbReference type="EMBL" id="SPRO01000094">
    <property type="protein sequence ID" value="TIC23298.1"/>
    <property type="molecule type" value="Genomic_DNA"/>
</dbReference>
<dbReference type="GO" id="GO:0006281">
    <property type="term" value="P:DNA repair"/>
    <property type="evidence" value="ECO:0007669"/>
    <property type="project" value="UniProtKB-UniRule"/>
</dbReference>
<keyword evidence="6 7" id="KW-0539">Nucleus</keyword>
<feature type="domain" description="Nse4/EID protein Nse3/MAGE-binding" evidence="9">
    <location>
        <begin position="96"/>
        <end position="145"/>
    </location>
</feature>
<evidence type="ECO:0000256" key="2">
    <source>
        <dbReference type="ARBA" id="ARBA00008997"/>
    </source>
</evidence>
<dbReference type="GO" id="GO:0005634">
    <property type="term" value="C:nucleus"/>
    <property type="evidence" value="ECO:0007669"/>
    <property type="project" value="UniProtKB-SubCell"/>
</dbReference>
<evidence type="ECO:0000313" key="14">
    <source>
        <dbReference type="Proteomes" id="UP000305647"/>
    </source>
</evidence>
<feature type="domain" description="Non-structural maintenance of chromosome element 4 C-terminal" evidence="8">
    <location>
        <begin position="237"/>
        <end position="325"/>
    </location>
</feature>
<dbReference type="InterPro" id="IPR029225">
    <property type="entry name" value="Nse4_Nse3-bd"/>
</dbReference>
<dbReference type="GO" id="GO:0030915">
    <property type="term" value="C:Smc5-Smc6 complex"/>
    <property type="evidence" value="ECO:0007669"/>
    <property type="project" value="UniProtKB-UniRule"/>
</dbReference>
<proteinExistence type="inferred from homology"/>
<keyword evidence="5 7" id="KW-0234">DNA repair</keyword>
<name>A0A4T0QI94_9BASI</name>
<gene>
    <name evidence="13" type="ORF">E3Q01_04360</name>
    <name evidence="12" type="ORF">E3Q10_04338</name>
    <name evidence="11" type="ORF">E3Q17_04328</name>
    <name evidence="10" type="ORF">E3Q22_04321</name>
</gene>
<dbReference type="PANTHER" id="PTHR16140">
    <property type="entry name" value="NON-STRUCTURAL MAINTENANCE OF CHROMOSOMES ELEMENT 4"/>
    <property type="match status" value="1"/>
</dbReference>
<evidence type="ECO:0000313" key="15">
    <source>
        <dbReference type="Proteomes" id="UP000307169"/>
    </source>
</evidence>
<reference evidence="14 15" key="1">
    <citation type="submission" date="2019-03" db="EMBL/GenBank/DDBJ databases">
        <title>Sequencing 25 genomes of Wallemia mellicola.</title>
        <authorList>
            <person name="Gostincar C."/>
        </authorList>
    </citation>
    <scope>NUCLEOTIDE SEQUENCE [LARGE SCALE GENOMIC DNA]</scope>
    <source>
        <strain evidence="11 15">EXF-1262</strain>
        <strain evidence="10 16">EXF-6152</strain>
        <strain evidence="13 17">EXF-757</strain>
        <strain evidence="12 14">EXF-8738</strain>
    </source>
</reference>
<dbReference type="PANTHER" id="PTHR16140:SF0">
    <property type="entry name" value="NON-STRUCTURAL MAINTENANCE OF CHROMOSOMES ELEMENT 4"/>
    <property type="match status" value="1"/>
</dbReference>
<dbReference type="Proteomes" id="UP000307169">
    <property type="component" value="Unassembled WGS sequence"/>
</dbReference>
<comment type="caution">
    <text evidence="12">The sequence shown here is derived from an EMBL/GenBank/DDBJ whole genome shotgun (WGS) entry which is preliminary data.</text>
</comment>
<dbReference type="EMBL" id="SPRH01000098">
    <property type="protein sequence ID" value="TIB95295.1"/>
    <property type="molecule type" value="Genomic_DNA"/>
</dbReference>
<evidence type="ECO:0000313" key="11">
    <source>
        <dbReference type="EMBL" id="TIB95295.1"/>
    </source>
</evidence>
<organism evidence="12 14">
    <name type="scientific">Wallemia mellicola</name>
    <dbReference type="NCBI Taxonomy" id="1708541"/>
    <lineage>
        <taxon>Eukaryota</taxon>
        <taxon>Fungi</taxon>
        <taxon>Dikarya</taxon>
        <taxon>Basidiomycota</taxon>
        <taxon>Wallemiomycotina</taxon>
        <taxon>Wallemiomycetes</taxon>
        <taxon>Wallemiales</taxon>
        <taxon>Wallemiaceae</taxon>
        <taxon>Wallemia</taxon>
    </lineage>
</organism>
<evidence type="ECO:0000313" key="17">
    <source>
        <dbReference type="Proteomes" id="UP000310708"/>
    </source>
</evidence>
<dbReference type="Proteomes" id="UP000310685">
    <property type="component" value="Unassembled WGS sequence"/>
</dbReference>
<dbReference type="Pfam" id="PF15412">
    <property type="entry name" value="Nse4-Nse3_bdg"/>
    <property type="match status" value="1"/>
</dbReference>
<comment type="similarity">
    <text evidence="2 7">Belongs to the NSE4 family.</text>
</comment>
<evidence type="ECO:0000256" key="1">
    <source>
        <dbReference type="ARBA" id="ARBA00004123"/>
    </source>
</evidence>
<dbReference type="InterPro" id="IPR014854">
    <property type="entry name" value="Nse4_C"/>
</dbReference>
<dbReference type="EMBL" id="SPRC01000087">
    <property type="protein sequence ID" value="TIB73559.1"/>
    <property type="molecule type" value="Genomic_DNA"/>
</dbReference>
<evidence type="ECO:0000256" key="4">
    <source>
        <dbReference type="ARBA" id="ARBA00023172"/>
    </source>
</evidence>
<keyword evidence="3 7" id="KW-0227">DNA damage</keyword>
<evidence type="ECO:0000313" key="12">
    <source>
        <dbReference type="EMBL" id="TIC23298.1"/>
    </source>
</evidence>
<evidence type="ECO:0000256" key="6">
    <source>
        <dbReference type="ARBA" id="ARBA00023242"/>
    </source>
</evidence>
<evidence type="ECO:0000256" key="3">
    <source>
        <dbReference type="ARBA" id="ARBA00022763"/>
    </source>
</evidence>
<accession>A0A4T0QI94</accession>
<sequence length="339" mass="38828">MEPDDEDHKENIVLRLEMDEQGDTFNRLRKNQDSYDPDQDRNLKRSIRKGYRSLIDRAEEHSVDVANVTAKELSAEMIKANDLYDSVRAPQEATLDSHFLIVQSEMSAAKARAMKIDADCFDLDEFLNRMLSVGGGFSIDDDVDNEQTGSGIDWDSIGDIALKHTRRVPVGDFMLGVIPAEEKKKQKRTVQRINKNNEEKTAPTEIREEDIQRAENETTTNVKNISNLLEKVGGDTGINLFKFFINPTNFAQSVENLFYVSFLIRDGHASISQDEETKEVILLACMAPTQEDYKEGLSKEQSVFEFDMETWNLAKEMYDITTSIIPTREYQTDTIKFRR</sequence>
<comment type="subunit">
    <text evidence="7">Component of the SMC5-SMC6 complex.</text>
</comment>
<evidence type="ECO:0000313" key="16">
    <source>
        <dbReference type="Proteomes" id="UP000310685"/>
    </source>
</evidence>
<evidence type="ECO:0000256" key="5">
    <source>
        <dbReference type="ARBA" id="ARBA00023204"/>
    </source>
</evidence>
<protein>
    <recommendedName>
        <fullName evidence="7">Non-structural maintenance of chromosomes element 4</fullName>
    </recommendedName>
</protein>
<evidence type="ECO:0000256" key="7">
    <source>
        <dbReference type="RuleBase" id="RU365071"/>
    </source>
</evidence>
<dbReference type="EMBL" id="SPRX01000100">
    <property type="protein sequence ID" value="TIC61395.1"/>
    <property type="molecule type" value="Genomic_DNA"/>
</dbReference>
<evidence type="ECO:0000313" key="10">
    <source>
        <dbReference type="EMBL" id="TIB73559.1"/>
    </source>
</evidence>